<comment type="caution">
    <text evidence="1">The sequence shown here is derived from an EMBL/GenBank/DDBJ whole genome shotgun (WGS) entry which is preliminary data.</text>
</comment>
<proteinExistence type="predicted"/>
<protein>
    <submittedName>
        <fullName evidence="1">Uncharacterized protein</fullName>
    </submittedName>
</protein>
<dbReference type="Proteomes" id="UP000526892">
    <property type="component" value="Unassembled WGS sequence"/>
</dbReference>
<organism evidence="1 2">
    <name type="scientific">Vreelandella glaciei</name>
    <dbReference type="NCBI Taxonomy" id="186761"/>
    <lineage>
        <taxon>Bacteria</taxon>
        <taxon>Pseudomonadati</taxon>
        <taxon>Pseudomonadota</taxon>
        <taxon>Gammaproteobacteria</taxon>
        <taxon>Oceanospirillales</taxon>
        <taxon>Halomonadaceae</taxon>
        <taxon>Vreelandella</taxon>
    </lineage>
</organism>
<dbReference type="EMBL" id="JACCDE010000059">
    <property type="protein sequence ID" value="NYS80468.1"/>
    <property type="molecule type" value="Genomic_DNA"/>
</dbReference>
<accession>A0A7Z0LXK4</accession>
<sequence>MSIDVGELLEKMLDAAKAVLEEDWPEIKEHAETELKGIAEGIALVERLRLQGKISQKQAKSLIKMKRNTAQIVLLTLEGLGVLAVEKAINAAIKAIKDTVNGTLDFALL</sequence>
<dbReference type="RefSeq" id="WP_179917402.1">
    <property type="nucleotide sequence ID" value="NZ_JACCDE010000059.1"/>
</dbReference>
<evidence type="ECO:0000313" key="1">
    <source>
        <dbReference type="EMBL" id="NYS80468.1"/>
    </source>
</evidence>
<gene>
    <name evidence="1" type="ORF">HZS80_22665</name>
</gene>
<name>A0A7Z0LXK4_9GAMM</name>
<evidence type="ECO:0000313" key="2">
    <source>
        <dbReference type="Proteomes" id="UP000526892"/>
    </source>
</evidence>
<reference evidence="1 2" key="1">
    <citation type="journal article" date="2003" name="Extremophiles">
        <title>Halomonas glaciei sp. nov. isolated from fast ice of Adelie Land, Antarctica.</title>
        <authorList>
            <person name="Reddy G.S."/>
            <person name="Raghavan P.U."/>
            <person name="Sarita N.B."/>
            <person name="Prakash J.S."/>
            <person name="Nagesh N."/>
            <person name="Delille D."/>
            <person name="Shivaji S."/>
        </authorList>
    </citation>
    <scope>NUCLEOTIDE SEQUENCE [LARGE SCALE GENOMIC DNA]</scope>
    <source>
        <strain evidence="1 2">DD39</strain>
    </source>
</reference>
<keyword evidence="2" id="KW-1185">Reference proteome</keyword>
<dbReference type="AlphaFoldDB" id="A0A7Z0LXK4"/>